<organism evidence="7 8">
    <name type="scientific">Candidatus Avitreponema avistercoris</name>
    <dbReference type="NCBI Taxonomy" id="2840705"/>
    <lineage>
        <taxon>Bacteria</taxon>
        <taxon>Pseudomonadati</taxon>
        <taxon>Spirochaetota</taxon>
        <taxon>Spirochaetia</taxon>
        <taxon>Spirochaetales</taxon>
        <taxon>Candidatus Avitreponema</taxon>
    </lineage>
</organism>
<dbReference type="NCBIfam" id="TIGR00006">
    <property type="entry name" value="16S rRNA (cytosine(1402)-N(4))-methyltransferase RsmH"/>
    <property type="match status" value="1"/>
</dbReference>
<dbReference type="HAMAP" id="MF_01007">
    <property type="entry name" value="16SrRNA_methyltr_H"/>
    <property type="match status" value="1"/>
</dbReference>
<dbReference type="PIRSF" id="PIRSF004486">
    <property type="entry name" value="MraW"/>
    <property type="match status" value="1"/>
</dbReference>
<dbReference type="InterPro" id="IPR023397">
    <property type="entry name" value="SAM-dep_MeTrfase_MraW_recog"/>
</dbReference>
<dbReference type="AlphaFoldDB" id="A0A9D9ENB3"/>
<dbReference type="SUPFAM" id="SSF81799">
    <property type="entry name" value="Putative methyltransferase TM0872, insert domain"/>
    <property type="match status" value="1"/>
</dbReference>
<evidence type="ECO:0000313" key="8">
    <source>
        <dbReference type="Proteomes" id="UP000823616"/>
    </source>
</evidence>
<dbReference type="Proteomes" id="UP000823616">
    <property type="component" value="Unassembled WGS sequence"/>
</dbReference>
<dbReference type="Pfam" id="PF01795">
    <property type="entry name" value="Methyltransf_5"/>
    <property type="match status" value="1"/>
</dbReference>
<keyword evidence="6" id="KW-0963">Cytoplasm</keyword>
<evidence type="ECO:0000256" key="4">
    <source>
        <dbReference type="ARBA" id="ARBA00022679"/>
    </source>
</evidence>
<proteinExistence type="inferred from homology"/>
<accession>A0A9D9ENB3</accession>
<evidence type="ECO:0000256" key="1">
    <source>
        <dbReference type="ARBA" id="ARBA00010396"/>
    </source>
</evidence>
<feature type="binding site" evidence="6">
    <location>
        <begin position="38"/>
        <end position="40"/>
    </location>
    <ligand>
        <name>S-adenosyl-L-methionine</name>
        <dbReference type="ChEBI" id="CHEBI:59789"/>
    </ligand>
</feature>
<comment type="subcellular location">
    <subcellularLocation>
        <location evidence="6">Cytoplasm</location>
    </subcellularLocation>
</comment>
<comment type="similarity">
    <text evidence="1 6">Belongs to the methyltransferase superfamily. RsmH family.</text>
</comment>
<reference evidence="7" key="2">
    <citation type="journal article" date="2021" name="PeerJ">
        <title>Extensive microbial diversity within the chicken gut microbiome revealed by metagenomics and culture.</title>
        <authorList>
            <person name="Gilroy R."/>
            <person name="Ravi A."/>
            <person name="Getino M."/>
            <person name="Pursley I."/>
            <person name="Horton D.L."/>
            <person name="Alikhan N.F."/>
            <person name="Baker D."/>
            <person name="Gharbi K."/>
            <person name="Hall N."/>
            <person name="Watson M."/>
            <person name="Adriaenssens E.M."/>
            <person name="Foster-Nyarko E."/>
            <person name="Jarju S."/>
            <person name="Secka A."/>
            <person name="Antonio M."/>
            <person name="Oren A."/>
            <person name="Chaudhuri R.R."/>
            <person name="La Ragione R."/>
            <person name="Hildebrand F."/>
            <person name="Pallen M.J."/>
        </authorList>
    </citation>
    <scope>NUCLEOTIDE SEQUENCE</scope>
    <source>
        <strain evidence="7">B3-4054</strain>
    </source>
</reference>
<dbReference type="GO" id="GO:0005737">
    <property type="term" value="C:cytoplasm"/>
    <property type="evidence" value="ECO:0007669"/>
    <property type="project" value="UniProtKB-SubCell"/>
</dbReference>
<comment type="caution">
    <text evidence="7">The sequence shown here is derived from an EMBL/GenBank/DDBJ whole genome shotgun (WGS) entry which is preliminary data.</text>
</comment>
<dbReference type="Gene3D" id="1.10.150.170">
    <property type="entry name" value="Putative methyltransferase TM0872, insert domain"/>
    <property type="match status" value="1"/>
</dbReference>
<sequence length="322" mass="35456">MEVIHTPVLLQECLQFLCPDGAAGGKRLFLVDGTLGEGGHTEAFLRRCPGLAAAGVDADPVMLARAEERLAEFAGRVTFFHAWSDEFFRCYPAELPRPDIILCDLGISLFHYEKSGRGFSFRAGEPLDMRLDPSLPESAADIVNGRREDELADLLFRFGEERASRRIAAAIVRQRKGAPFRTAQDLAECVWHAVPPAARHGRIHPATRTFQALRIAVNRELDRLPRILDSAFSVLADHGRLGVITFHSLEDRIVKNHFRNLAKSCTCPPEMPICECGGKAAACLLTKKGVKASEEETAANPPSRSARLRVIRKIPAGEGENV</sequence>
<keyword evidence="4 6" id="KW-0808">Transferase</keyword>
<evidence type="ECO:0000256" key="3">
    <source>
        <dbReference type="ARBA" id="ARBA00022603"/>
    </source>
</evidence>
<feature type="binding site" evidence="6">
    <location>
        <position position="104"/>
    </location>
    <ligand>
        <name>S-adenosyl-L-methionine</name>
        <dbReference type="ChEBI" id="CHEBI:59789"/>
    </ligand>
</feature>
<dbReference type="InterPro" id="IPR002903">
    <property type="entry name" value="RsmH"/>
</dbReference>
<dbReference type="GO" id="GO:0071424">
    <property type="term" value="F:rRNA (cytosine-N4-)-methyltransferase activity"/>
    <property type="evidence" value="ECO:0007669"/>
    <property type="project" value="UniProtKB-UniRule"/>
</dbReference>
<keyword evidence="3 6" id="KW-0489">Methyltransferase</keyword>
<dbReference type="EC" id="2.1.1.199" evidence="6"/>
<feature type="binding site" evidence="6">
    <location>
        <position position="57"/>
    </location>
    <ligand>
        <name>S-adenosyl-L-methionine</name>
        <dbReference type="ChEBI" id="CHEBI:59789"/>
    </ligand>
</feature>
<dbReference type="PANTHER" id="PTHR11265">
    <property type="entry name" value="S-ADENOSYL-METHYLTRANSFERASE MRAW"/>
    <property type="match status" value="1"/>
</dbReference>
<dbReference type="EMBL" id="JADIMS010000069">
    <property type="protein sequence ID" value="MBO8450307.1"/>
    <property type="molecule type" value="Genomic_DNA"/>
</dbReference>
<protein>
    <recommendedName>
        <fullName evidence="6">Ribosomal RNA small subunit methyltransferase H</fullName>
        <ecNumber evidence="6">2.1.1.199</ecNumber>
    </recommendedName>
    <alternativeName>
        <fullName evidence="6">16S rRNA m(4)C1402 methyltransferase</fullName>
    </alternativeName>
    <alternativeName>
        <fullName evidence="6">rRNA (cytosine-N(4)-)-methyltransferase RsmH</fullName>
    </alternativeName>
</protein>
<feature type="binding site" evidence="6">
    <location>
        <position position="111"/>
    </location>
    <ligand>
        <name>S-adenosyl-L-methionine</name>
        <dbReference type="ChEBI" id="CHEBI:59789"/>
    </ligand>
</feature>
<dbReference type="Gene3D" id="3.40.50.150">
    <property type="entry name" value="Vaccinia Virus protein VP39"/>
    <property type="match status" value="1"/>
</dbReference>
<name>A0A9D9ENB3_9SPIR</name>
<dbReference type="InterPro" id="IPR029063">
    <property type="entry name" value="SAM-dependent_MTases_sf"/>
</dbReference>
<comment type="catalytic activity">
    <reaction evidence="6">
        <text>cytidine(1402) in 16S rRNA + S-adenosyl-L-methionine = N(4)-methylcytidine(1402) in 16S rRNA + S-adenosyl-L-homocysteine + H(+)</text>
        <dbReference type="Rhea" id="RHEA:42928"/>
        <dbReference type="Rhea" id="RHEA-COMP:10286"/>
        <dbReference type="Rhea" id="RHEA-COMP:10287"/>
        <dbReference type="ChEBI" id="CHEBI:15378"/>
        <dbReference type="ChEBI" id="CHEBI:57856"/>
        <dbReference type="ChEBI" id="CHEBI:59789"/>
        <dbReference type="ChEBI" id="CHEBI:74506"/>
        <dbReference type="ChEBI" id="CHEBI:82748"/>
        <dbReference type="EC" id="2.1.1.199"/>
    </reaction>
</comment>
<keyword evidence="5 6" id="KW-0949">S-adenosyl-L-methionine</keyword>
<evidence type="ECO:0000313" key="7">
    <source>
        <dbReference type="EMBL" id="MBO8450307.1"/>
    </source>
</evidence>
<reference evidence="7" key="1">
    <citation type="submission" date="2020-10" db="EMBL/GenBank/DDBJ databases">
        <authorList>
            <person name="Gilroy R."/>
        </authorList>
    </citation>
    <scope>NUCLEOTIDE SEQUENCE</scope>
    <source>
        <strain evidence="7">B3-4054</strain>
    </source>
</reference>
<evidence type="ECO:0000256" key="6">
    <source>
        <dbReference type="HAMAP-Rule" id="MF_01007"/>
    </source>
</evidence>
<evidence type="ECO:0000256" key="5">
    <source>
        <dbReference type="ARBA" id="ARBA00022691"/>
    </source>
</evidence>
<dbReference type="GO" id="GO:0070475">
    <property type="term" value="P:rRNA base methylation"/>
    <property type="evidence" value="ECO:0007669"/>
    <property type="project" value="UniProtKB-UniRule"/>
</dbReference>
<dbReference type="PANTHER" id="PTHR11265:SF0">
    <property type="entry name" value="12S RRNA N4-METHYLCYTIDINE METHYLTRANSFERASE"/>
    <property type="match status" value="1"/>
</dbReference>
<keyword evidence="2 6" id="KW-0698">rRNA processing</keyword>
<evidence type="ECO:0000256" key="2">
    <source>
        <dbReference type="ARBA" id="ARBA00022552"/>
    </source>
</evidence>
<comment type="caution">
    <text evidence="6">Lacks conserved residue(s) required for the propagation of feature annotation.</text>
</comment>
<gene>
    <name evidence="6 7" type="primary">rsmH</name>
    <name evidence="7" type="ORF">IAA96_04290</name>
</gene>
<dbReference type="SUPFAM" id="SSF53335">
    <property type="entry name" value="S-adenosyl-L-methionine-dependent methyltransferases"/>
    <property type="match status" value="1"/>
</dbReference>
<comment type="function">
    <text evidence="6">Specifically methylates the N4 position of cytidine in position 1402 (C1402) of 16S rRNA.</text>
</comment>